<dbReference type="SUPFAM" id="SSF109915">
    <property type="entry name" value="Hypothetical protein YhaI"/>
    <property type="match status" value="1"/>
</dbReference>
<keyword evidence="2" id="KW-1185">Reference proteome</keyword>
<evidence type="ECO:0000313" key="2">
    <source>
        <dbReference type="Proteomes" id="UP000769780"/>
    </source>
</evidence>
<protein>
    <submittedName>
        <fullName evidence="1">DUF1878 family protein</fullName>
    </submittedName>
</protein>
<accession>A0ABS7JZ32</accession>
<dbReference type="EMBL" id="JACWFH010000001">
    <property type="protein sequence ID" value="MBY0095252.1"/>
    <property type="molecule type" value="Genomic_DNA"/>
</dbReference>
<comment type="caution">
    <text evidence="1">The sequence shown here is derived from an EMBL/GenBank/DDBJ whole genome shotgun (WGS) entry which is preliminary data.</text>
</comment>
<dbReference type="InterPro" id="IPR015058">
    <property type="entry name" value="DUF1878"/>
</dbReference>
<dbReference type="InterPro" id="IPR035945">
    <property type="entry name" value="YhaI-like_sf"/>
</dbReference>
<gene>
    <name evidence="1" type="ORF">H0185_00260</name>
</gene>
<organism evidence="1 2">
    <name type="scientific">Mesobacillus maritimus</name>
    <dbReference type="NCBI Taxonomy" id="1643336"/>
    <lineage>
        <taxon>Bacteria</taxon>
        <taxon>Bacillati</taxon>
        <taxon>Bacillota</taxon>
        <taxon>Bacilli</taxon>
        <taxon>Bacillales</taxon>
        <taxon>Bacillaceae</taxon>
        <taxon>Mesobacillus</taxon>
    </lineage>
</organism>
<dbReference type="Proteomes" id="UP000769780">
    <property type="component" value="Unassembled WGS sequence"/>
</dbReference>
<dbReference type="RefSeq" id="WP_221870057.1">
    <property type="nucleotide sequence ID" value="NZ_JACWFH010000001.1"/>
</dbReference>
<reference evidence="1 2" key="1">
    <citation type="submission" date="2020-07" db="EMBL/GenBank/DDBJ databases">
        <title>Fungal Genomes of the International Space Station.</title>
        <authorList>
            <person name="Seuylemezian A."/>
            <person name="Singh N.K."/>
            <person name="Wood J."/>
            <person name="Venkateswaran K."/>
        </authorList>
    </citation>
    <scope>NUCLEOTIDE SEQUENCE [LARGE SCALE GENOMIC DNA]</scope>
    <source>
        <strain evidence="1 2">PL-B2</strain>
    </source>
</reference>
<evidence type="ECO:0000313" key="1">
    <source>
        <dbReference type="EMBL" id="MBY0095252.1"/>
    </source>
</evidence>
<sequence length="113" mass="13554">MKFEEITEKLKMLEFHQKLLLQMVDGTSLKFYYLMVEKALTQSEMDGILQYCERMSKEFKKQKAEGFVYFHPLFNEFRSFLQPKLEAEEVISACLEQGLFIPLMQEFKKYSKL</sequence>
<dbReference type="Pfam" id="PF08963">
    <property type="entry name" value="DUF1878"/>
    <property type="match status" value="1"/>
</dbReference>
<name>A0ABS7JZ32_9BACI</name>
<proteinExistence type="predicted"/>
<dbReference type="Gene3D" id="1.10.3750.10">
    <property type="entry name" value="YhaI-like"/>
    <property type="match status" value="1"/>
</dbReference>